<reference evidence="2 3" key="1">
    <citation type="journal article" date="2019" name="Commun. Biol.">
        <title>The bagworm genome reveals a unique fibroin gene that provides high tensile strength.</title>
        <authorList>
            <person name="Kono N."/>
            <person name="Nakamura H."/>
            <person name="Ohtoshi R."/>
            <person name="Tomita M."/>
            <person name="Numata K."/>
            <person name="Arakawa K."/>
        </authorList>
    </citation>
    <scope>NUCLEOTIDE SEQUENCE [LARGE SCALE GENOMIC DNA]</scope>
</reference>
<protein>
    <submittedName>
        <fullName evidence="2">Uncharacterized protein</fullName>
    </submittedName>
</protein>
<dbReference type="Proteomes" id="UP000299102">
    <property type="component" value="Unassembled WGS sequence"/>
</dbReference>
<organism evidence="2 3">
    <name type="scientific">Eumeta variegata</name>
    <name type="common">Bagworm moth</name>
    <name type="synonym">Eumeta japonica</name>
    <dbReference type="NCBI Taxonomy" id="151549"/>
    <lineage>
        <taxon>Eukaryota</taxon>
        <taxon>Metazoa</taxon>
        <taxon>Ecdysozoa</taxon>
        <taxon>Arthropoda</taxon>
        <taxon>Hexapoda</taxon>
        <taxon>Insecta</taxon>
        <taxon>Pterygota</taxon>
        <taxon>Neoptera</taxon>
        <taxon>Endopterygota</taxon>
        <taxon>Lepidoptera</taxon>
        <taxon>Glossata</taxon>
        <taxon>Ditrysia</taxon>
        <taxon>Tineoidea</taxon>
        <taxon>Psychidae</taxon>
        <taxon>Oiketicinae</taxon>
        <taxon>Eumeta</taxon>
    </lineage>
</organism>
<comment type="caution">
    <text evidence="2">The sequence shown here is derived from an EMBL/GenBank/DDBJ whole genome shotgun (WGS) entry which is preliminary data.</text>
</comment>
<feature type="compositionally biased region" description="Polar residues" evidence="1">
    <location>
        <begin position="315"/>
        <end position="347"/>
    </location>
</feature>
<gene>
    <name evidence="2" type="ORF">EVAR_18685_1</name>
</gene>
<dbReference type="PANTHER" id="PTHR34756:SF1">
    <property type="entry name" value="CELL DIVISION CYCLE-ASSOCIATED PROTEIN 3"/>
    <property type="match status" value="1"/>
</dbReference>
<keyword evidence="3" id="KW-1185">Reference proteome</keyword>
<feature type="region of interest" description="Disordered" evidence="1">
    <location>
        <begin position="1"/>
        <end position="28"/>
    </location>
</feature>
<sequence>MGTNSSKPTTNEEIDNPDPRSPSPEIVRTPLQDKTGVKQNITKIMDLTKTLDEATINKEIDEEIINNNPILAAVIKNHLQSYDPRSPTQDFDRTPIIIASKIIENQKVLQDITENLDTQNQNGCQYTENLNDQHLSSEIVVPKNLCNGFFDMSLDDSAKDIHVSFNSSNISEDKRQPEKHTEIVLHNVSGLLETNFEYHEDTENVDEYEDSKEMQNENESTSKYQIVEILKNDPRSPSEGIERTPIVVTKTEIAAAKNVEEMSDETLIGVLQNTNTKFRQTLIKPQKPNKDTESLLIYEDESENKTNEILRKPSSAHSTGSRTPLSCMKNKTGTSQIRSKSENTINGSGDKATASRIPKRISHIPRLTSLSKLQYRESNVSLKNASKILSVSGDCENTPPHSHRDCWDKEKSIVL</sequence>
<proteinExistence type="predicted"/>
<evidence type="ECO:0000256" key="1">
    <source>
        <dbReference type="SAM" id="MobiDB-lite"/>
    </source>
</evidence>
<evidence type="ECO:0000313" key="2">
    <source>
        <dbReference type="EMBL" id="GBP22044.1"/>
    </source>
</evidence>
<dbReference type="STRING" id="151549.A0A4C1U7Y9"/>
<accession>A0A4C1U7Y9</accession>
<dbReference type="EMBL" id="BGZK01000135">
    <property type="protein sequence ID" value="GBP22044.1"/>
    <property type="molecule type" value="Genomic_DNA"/>
</dbReference>
<dbReference type="AlphaFoldDB" id="A0A4C1U7Y9"/>
<dbReference type="OrthoDB" id="6337960at2759"/>
<dbReference type="PANTHER" id="PTHR34756">
    <property type="entry name" value="CELL DIVISION CYCLE-ASSOCIATED PROTEIN 3"/>
    <property type="match status" value="1"/>
</dbReference>
<name>A0A4C1U7Y9_EUMVA</name>
<evidence type="ECO:0000313" key="3">
    <source>
        <dbReference type="Proteomes" id="UP000299102"/>
    </source>
</evidence>
<feature type="compositionally biased region" description="Polar residues" evidence="1">
    <location>
        <begin position="1"/>
        <end position="11"/>
    </location>
</feature>
<feature type="region of interest" description="Disordered" evidence="1">
    <location>
        <begin position="313"/>
        <end position="354"/>
    </location>
</feature>
<dbReference type="InterPro" id="IPR038832">
    <property type="entry name" value="CDCA3"/>
</dbReference>